<dbReference type="OrthoDB" id="9109446at2"/>
<name>A0A149PHB5_9BURK</name>
<sequence length="61" mass="7121">MFAAFSEKLHTFFSPSHFDEREAYLASSSDLVDLERRMRHLDNGSYPFSLHASVMPRENEL</sequence>
<comment type="caution">
    <text evidence="1">The sequence shown here is derived from an EMBL/GenBank/DDBJ whole genome shotgun (WGS) entry which is preliminary data.</text>
</comment>
<proteinExistence type="predicted"/>
<keyword evidence="2" id="KW-1185">Reference proteome</keyword>
<accession>A0A149PHB5</accession>
<evidence type="ECO:0000313" key="2">
    <source>
        <dbReference type="Proteomes" id="UP000075613"/>
    </source>
</evidence>
<gene>
    <name evidence="1" type="ORF">CI15_24475</name>
</gene>
<dbReference type="Pfam" id="PF12086">
    <property type="entry name" value="DUF3563"/>
    <property type="match status" value="1"/>
</dbReference>
<organism evidence="1 2">
    <name type="scientific">Paraburkholderia monticola</name>
    <dbReference type="NCBI Taxonomy" id="1399968"/>
    <lineage>
        <taxon>Bacteria</taxon>
        <taxon>Pseudomonadati</taxon>
        <taxon>Pseudomonadota</taxon>
        <taxon>Betaproteobacteria</taxon>
        <taxon>Burkholderiales</taxon>
        <taxon>Burkholderiaceae</taxon>
        <taxon>Paraburkholderia</taxon>
    </lineage>
</organism>
<dbReference type="InterPro" id="IPR021946">
    <property type="entry name" value="DUF3563"/>
</dbReference>
<evidence type="ECO:0008006" key="3">
    <source>
        <dbReference type="Google" id="ProtNLM"/>
    </source>
</evidence>
<dbReference type="RefSeq" id="WP_062134100.1">
    <property type="nucleotide sequence ID" value="NZ_LRBG01000037.1"/>
</dbReference>
<evidence type="ECO:0000313" key="1">
    <source>
        <dbReference type="EMBL" id="KXU84256.1"/>
    </source>
</evidence>
<dbReference type="Proteomes" id="UP000075613">
    <property type="component" value="Unassembled WGS sequence"/>
</dbReference>
<dbReference type="EMBL" id="LRBG01000037">
    <property type="protein sequence ID" value="KXU84256.1"/>
    <property type="molecule type" value="Genomic_DNA"/>
</dbReference>
<protein>
    <recommendedName>
        <fullName evidence="3">DUF3563 domain-containing protein</fullName>
    </recommendedName>
</protein>
<reference evidence="1 2" key="1">
    <citation type="journal article" date="2015" name="Int. J. Syst. Evol. Microbiol.">
        <title>Burkholderia monticola sp. nov., isolated from mountain soil.</title>
        <authorList>
            <person name="Baek I."/>
            <person name="Seo B."/>
            <person name="Lee I."/>
            <person name="Yi H."/>
            <person name="Chun J."/>
        </authorList>
    </citation>
    <scope>NUCLEOTIDE SEQUENCE [LARGE SCALE GENOMIC DNA]</scope>
    <source>
        <strain evidence="1 2">JC2948</strain>
    </source>
</reference>
<dbReference type="AlphaFoldDB" id="A0A149PHB5"/>